<dbReference type="EMBL" id="DF157112">
    <property type="protein sequence ID" value="GAB69375.1"/>
    <property type="molecule type" value="Genomic_DNA"/>
</dbReference>
<sequence length="237" mass="28796">MQTNPIIEKSRDDYLETVLERGMLEKNDRSCIDIVKGCRKIILDIMSSIRKSIRDIGSADMKNKIREYRERYRTSTEERDGIYAEDHPYIVALKKIDDCFGELREKFLTVHHIINFYDYKMDRIIRTYASQLCYSYRFVHYWLHILTRLFTDVVQVWNLPEELPCQLFETCEEKKNVLVVRRKLVQIMKKFKECVEDGSYKPHMYKEMETVTDAYHIYMYTKIFYDQLCEGFRIFFR</sequence>
<dbReference type="OrthoDB" id="392684at2759"/>
<dbReference type="GeneID" id="14696645"/>
<dbReference type="VEuPathDB" id="PlasmoDB:PCYB_001230"/>
<gene>
    <name evidence="1" type="ORF">PCYB_001230</name>
</gene>
<accession>K6V2A2</accession>
<dbReference type="eggNOG" id="ENOG502QPQ7">
    <property type="taxonomic scope" value="Eukaryota"/>
</dbReference>
<feature type="non-terminal residue" evidence="1">
    <location>
        <position position="237"/>
    </location>
</feature>
<dbReference type="KEGG" id="pcy:PCYB_001230"/>
<dbReference type="Proteomes" id="UP000006319">
    <property type="component" value="Unassembled WGS sequence"/>
</dbReference>
<evidence type="ECO:0000313" key="1">
    <source>
        <dbReference type="EMBL" id="GAB69375.1"/>
    </source>
</evidence>
<organism evidence="1 2">
    <name type="scientific">Plasmodium cynomolgi (strain B)</name>
    <dbReference type="NCBI Taxonomy" id="1120755"/>
    <lineage>
        <taxon>Eukaryota</taxon>
        <taxon>Sar</taxon>
        <taxon>Alveolata</taxon>
        <taxon>Apicomplexa</taxon>
        <taxon>Aconoidasida</taxon>
        <taxon>Haemosporida</taxon>
        <taxon>Plasmodiidae</taxon>
        <taxon>Plasmodium</taxon>
        <taxon>Plasmodium (Plasmodium)</taxon>
    </lineage>
</organism>
<proteinExistence type="predicted"/>
<protein>
    <submittedName>
        <fullName evidence="1">Uncharacterized protein</fullName>
    </submittedName>
</protein>
<dbReference type="RefSeq" id="XP_004228321.1">
    <property type="nucleotide sequence ID" value="XM_004228273.1"/>
</dbReference>
<dbReference type="PhylomeDB" id="K6V2A2"/>
<dbReference type="AlphaFoldDB" id="K6V2A2"/>
<evidence type="ECO:0000313" key="2">
    <source>
        <dbReference type="Proteomes" id="UP000006319"/>
    </source>
</evidence>
<reference evidence="1 2" key="1">
    <citation type="journal article" date="2012" name="Nat. Genet.">
        <title>Plasmodium cynomolgi genome sequences provide insight into Plasmodium vivax and the monkey malaria clade.</title>
        <authorList>
            <person name="Tachibana S."/>
            <person name="Sullivan S.A."/>
            <person name="Kawai S."/>
            <person name="Nakamura S."/>
            <person name="Kim H.R."/>
            <person name="Goto N."/>
            <person name="Arisue N."/>
            <person name="Palacpac N.M.Q."/>
            <person name="Honma H."/>
            <person name="Yagi M."/>
            <person name="Tougan T."/>
            <person name="Katakai Y."/>
            <person name="Kaneko O."/>
            <person name="Mita T."/>
            <person name="Kita K."/>
            <person name="Yasutomi Y."/>
            <person name="Sutton P.L."/>
            <person name="Shakhbatyan R."/>
            <person name="Horii T."/>
            <person name="Yasunaga T."/>
            <person name="Barnwell J.W."/>
            <person name="Escalante A.A."/>
            <person name="Carlton J.M."/>
            <person name="Tanabe K."/>
        </authorList>
    </citation>
    <scope>NUCLEOTIDE SEQUENCE [LARGE SCALE GENOMIC DNA]</scope>
    <source>
        <strain evidence="1 2">B</strain>
    </source>
</reference>
<keyword evidence="2" id="KW-1185">Reference proteome</keyword>
<name>K6V2A2_PLACD</name>